<protein>
    <submittedName>
        <fullName evidence="2">Uncharacterized protein</fullName>
    </submittedName>
</protein>
<evidence type="ECO:0000313" key="3">
    <source>
        <dbReference type="Proteomes" id="UP000537204"/>
    </source>
</evidence>
<name>A0A7W9E034_9SPHI</name>
<sequence length="30" mass="3600">MIKIKQALNNDFYFYLITGLNMLILIIRLN</sequence>
<evidence type="ECO:0000256" key="1">
    <source>
        <dbReference type="SAM" id="Phobius"/>
    </source>
</evidence>
<dbReference type="EMBL" id="JACHCE010000007">
    <property type="protein sequence ID" value="MBB5637987.1"/>
    <property type="molecule type" value="Genomic_DNA"/>
</dbReference>
<keyword evidence="1" id="KW-0472">Membrane</keyword>
<feature type="transmembrane region" description="Helical" evidence="1">
    <location>
        <begin position="12"/>
        <end position="29"/>
    </location>
</feature>
<keyword evidence="1" id="KW-0812">Transmembrane</keyword>
<dbReference type="Proteomes" id="UP000537204">
    <property type="component" value="Unassembled WGS sequence"/>
</dbReference>
<gene>
    <name evidence="2" type="ORF">HDE68_003913</name>
</gene>
<dbReference type="AlphaFoldDB" id="A0A7W9E034"/>
<comment type="caution">
    <text evidence="2">The sequence shown here is derived from an EMBL/GenBank/DDBJ whole genome shotgun (WGS) entry which is preliminary data.</text>
</comment>
<organism evidence="2 3">
    <name type="scientific">Pedobacter cryoconitis</name>
    <dbReference type="NCBI Taxonomy" id="188932"/>
    <lineage>
        <taxon>Bacteria</taxon>
        <taxon>Pseudomonadati</taxon>
        <taxon>Bacteroidota</taxon>
        <taxon>Sphingobacteriia</taxon>
        <taxon>Sphingobacteriales</taxon>
        <taxon>Sphingobacteriaceae</taxon>
        <taxon>Pedobacter</taxon>
    </lineage>
</organism>
<proteinExistence type="predicted"/>
<keyword evidence="1" id="KW-1133">Transmembrane helix</keyword>
<evidence type="ECO:0000313" key="2">
    <source>
        <dbReference type="EMBL" id="MBB5637987.1"/>
    </source>
</evidence>
<accession>A0A7W9E034</accession>
<reference evidence="2 3" key="1">
    <citation type="submission" date="2020-08" db="EMBL/GenBank/DDBJ databases">
        <title>Genomic Encyclopedia of Type Strains, Phase IV (KMG-V): Genome sequencing to study the core and pangenomes of soil and plant-associated prokaryotes.</title>
        <authorList>
            <person name="Whitman W."/>
        </authorList>
    </citation>
    <scope>NUCLEOTIDE SEQUENCE [LARGE SCALE GENOMIC DNA]</scope>
    <source>
        <strain evidence="2 3">S3M1</strain>
    </source>
</reference>